<evidence type="ECO:0000313" key="2">
    <source>
        <dbReference type="Proteomes" id="UP000095679"/>
    </source>
</evidence>
<proteinExistence type="predicted"/>
<dbReference type="AlphaFoldDB" id="A0A174DXJ6"/>
<reference evidence="1 2" key="1">
    <citation type="submission" date="2015-09" db="EMBL/GenBank/DDBJ databases">
        <authorList>
            <consortium name="Pathogen Informatics"/>
        </authorList>
    </citation>
    <scope>NUCLEOTIDE SEQUENCE [LARGE SCALE GENOMIC DNA]</scope>
    <source>
        <strain evidence="1 2">2789STDY5834835</strain>
    </source>
</reference>
<dbReference type="EMBL" id="CYZL01000011">
    <property type="protein sequence ID" value="CUO28948.1"/>
    <property type="molecule type" value="Genomic_DNA"/>
</dbReference>
<organism evidence="1 2">
    <name type="scientific">Anaerobutyricum hallii</name>
    <dbReference type="NCBI Taxonomy" id="39488"/>
    <lineage>
        <taxon>Bacteria</taxon>
        <taxon>Bacillati</taxon>
        <taxon>Bacillota</taxon>
        <taxon>Clostridia</taxon>
        <taxon>Lachnospirales</taxon>
        <taxon>Lachnospiraceae</taxon>
        <taxon>Anaerobutyricum</taxon>
    </lineage>
</organism>
<dbReference type="InterPro" id="IPR027417">
    <property type="entry name" value="P-loop_NTPase"/>
</dbReference>
<protein>
    <submittedName>
        <fullName evidence="1">Flp pilus assembly protein, ATPase CpaF</fullName>
    </submittedName>
</protein>
<accession>A0A174DXJ6</accession>
<dbReference type="Gene3D" id="3.40.50.300">
    <property type="entry name" value="P-loop containing nucleotide triphosphate hydrolases"/>
    <property type="match status" value="1"/>
</dbReference>
<evidence type="ECO:0000313" key="1">
    <source>
        <dbReference type="EMBL" id="CUO28948.1"/>
    </source>
</evidence>
<gene>
    <name evidence="1" type="ORF">ERS852450_01531</name>
</gene>
<sequence>MPLAAIQGLIASSVDILIHLGRLTTGKRKILEICEIKDYSRAEYDIRTLFQYKAGQTESLEMTGKLFHTEKLKSYGQYENYCEAVRLFCEEKREG</sequence>
<dbReference type="Proteomes" id="UP000095679">
    <property type="component" value="Unassembled WGS sequence"/>
</dbReference>
<name>A0A174DXJ6_9FIRM</name>